<reference evidence="2 3" key="1">
    <citation type="submission" date="2016-09" db="EMBL/GenBank/DDBJ databases">
        <authorList>
            <person name="Capua I."/>
            <person name="De Benedictis P."/>
            <person name="Joannis T."/>
            <person name="Lombin L.H."/>
            <person name="Cattoli G."/>
        </authorList>
    </citation>
    <scope>NUCLEOTIDE SEQUENCE [LARGE SCALE GENOMIC DNA]</scope>
    <source>
        <strain evidence="2 3">IMI 309357</strain>
    </source>
</reference>
<dbReference type="Proteomes" id="UP000176998">
    <property type="component" value="Unassembled WGS sequence"/>
</dbReference>
<organism evidence="2 3">
    <name type="scientific">Colletotrichum orchidophilum</name>
    <dbReference type="NCBI Taxonomy" id="1209926"/>
    <lineage>
        <taxon>Eukaryota</taxon>
        <taxon>Fungi</taxon>
        <taxon>Dikarya</taxon>
        <taxon>Ascomycota</taxon>
        <taxon>Pezizomycotina</taxon>
        <taxon>Sordariomycetes</taxon>
        <taxon>Hypocreomycetidae</taxon>
        <taxon>Glomerellales</taxon>
        <taxon>Glomerellaceae</taxon>
        <taxon>Colletotrichum</taxon>
    </lineage>
</organism>
<keyword evidence="3" id="KW-1185">Reference proteome</keyword>
<proteinExistence type="predicted"/>
<accession>A0A1G4AMN9</accession>
<sequence>MQSVQLKRKFARASSSHIGPATPLLTIQKLAGKIVFYIDTNRRQWRGGYSPRGWEDWKEDEENLWNDPSWKVFDCPTPETNLPPPGVDEVVVAERGDSDQASSEHPEQLDGILKVAPLTDQISPLPPPYLSLGDKSVGLSPHSSQTSSPDPSSTCDQKVSASPSARMIDEWQSPLNPAFPNNRADSMPKNEGKKRKLQDDNHDNENGQKRQKQV</sequence>
<feature type="compositionally biased region" description="Basic and acidic residues" evidence="1">
    <location>
        <begin position="186"/>
        <end position="208"/>
    </location>
</feature>
<dbReference type="GeneID" id="34567479"/>
<evidence type="ECO:0000313" key="2">
    <source>
        <dbReference type="EMBL" id="OHE90345.1"/>
    </source>
</evidence>
<feature type="region of interest" description="Disordered" evidence="1">
    <location>
        <begin position="124"/>
        <end position="214"/>
    </location>
</feature>
<evidence type="ECO:0000313" key="3">
    <source>
        <dbReference type="Proteomes" id="UP000176998"/>
    </source>
</evidence>
<protein>
    <submittedName>
        <fullName evidence="2">Uncharacterized protein</fullName>
    </submittedName>
</protein>
<name>A0A1G4AMN9_9PEZI</name>
<evidence type="ECO:0000256" key="1">
    <source>
        <dbReference type="SAM" id="MobiDB-lite"/>
    </source>
</evidence>
<dbReference type="EMBL" id="MJBS01000276">
    <property type="protein sequence ID" value="OHE90345.1"/>
    <property type="molecule type" value="Genomic_DNA"/>
</dbReference>
<dbReference type="AlphaFoldDB" id="A0A1G4AMN9"/>
<feature type="compositionally biased region" description="Polar residues" evidence="1">
    <location>
        <begin position="154"/>
        <end position="163"/>
    </location>
</feature>
<gene>
    <name evidence="2" type="ORF">CORC01_14358</name>
</gene>
<comment type="caution">
    <text evidence="2">The sequence shown here is derived from an EMBL/GenBank/DDBJ whole genome shotgun (WGS) entry which is preliminary data.</text>
</comment>
<feature type="compositionally biased region" description="Low complexity" evidence="1">
    <location>
        <begin position="140"/>
        <end position="153"/>
    </location>
</feature>
<dbReference type="RefSeq" id="XP_022467522.1">
    <property type="nucleotide sequence ID" value="XM_022625969.1"/>
</dbReference>